<reference evidence="1" key="2">
    <citation type="journal article" date="2015" name="Data Brief">
        <title>Shoot transcriptome of the giant reed, Arundo donax.</title>
        <authorList>
            <person name="Barrero R.A."/>
            <person name="Guerrero F.D."/>
            <person name="Moolhuijzen P."/>
            <person name="Goolsby J.A."/>
            <person name="Tidwell J."/>
            <person name="Bellgard S.E."/>
            <person name="Bellgard M.I."/>
        </authorList>
    </citation>
    <scope>NUCLEOTIDE SEQUENCE</scope>
    <source>
        <tissue evidence="1">Shoot tissue taken approximately 20 cm above the soil surface</tissue>
    </source>
</reference>
<name>A0A0A9HJ83_ARUDO</name>
<organism evidence="1">
    <name type="scientific">Arundo donax</name>
    <name type="common">Giant reed</name>
    <name type="synonym">Donax arundinaceus</name>
    <dbReference type="NCBI Taxonomy" id="35708"/>
    <lineage>
        <taxon>Eukaryota</taxon>
        <taxon>Viridiplantae</taxon>
        <taxon>Streptophyta</taxon>
        <taxon>Embryophyta</taxon>
        <taxon>Tracheophyta</taxon>
        <taxon>Spermatophyta</taxon>
        <taxon>Magnoliopsida</taxon>
        <taxon>Liliopsida</taxon>
        <taxon>Poales</taxon>
        <taxon>Poaceae</taxon>
        <taxon>PACMAD clade</taxon>
        <taxon>Arundinoideae</taxon>
        <taxon>Arundineae</taxon>
        <taxon>Arundo</taxon>
    </lineage>
</organism>
<reference evidence="1" key="1">
    <citation type="submission" date="2014-09" db="EMBL/GenBank/DDBJ databases">
        <authorList>
            <person name="Magalhaes I.L.F."/>
            <person name="Oliveira U."/>
            <person name="Santos F.R."/>
            <person name="Vidigal T.H.D.A."/>
            <person name="Brescovit A.D."/>
            <person name="Santos A.J."/>
        </authorList>
    </citation>
    <scope>NUCLEOTIDE SEQUENCE</scope>
    <source>
        <tissue evidence="1">Shoot tissue taken approximately 20 cm above the soil surface</tissue>
    </source>
</reference>
<dbReference type="AlphaFoldDB" id="A0A0A9HJ83"/>
<protein>
    <submittedName>
        <fullName evidence="1">Uncharacterized protein</fullName>
    </submittedName>
</protein>
<evidence type="ECO:0000313" key="1">
    <source>
        <dbReference type="EMBL" id="JAE36817.1"/>
    </source>
</evidence>
<proteinExistence type="predicted"/>
<accession>A0A0A9HJ83</accession>
<sequence>MQTLPVPIKTLSSRSVSIKGNRPRLYSVLRTCFRPTSSSFLMETESGGHVTSKLTMLLHMLSSYDFI</sequence>
<dbReference type="EMBL" id="GBRH01161079">
    <property type="protein sequence ID" value="JAE36817.1"/>
    <property type="molecule type" value="Transcribed_RNA"/>
</dbReference>